<dbReference type="InterPro" id="IPR002994">
    <property type="entry name" value="Surf1/Shy1"/>
</dbReference>
<dbReference type="InterPro" id="IPR045214">
    <property type="entry name" value="Surf1/Surf4"/>
</dbReference>
<dbReference type="PANTHER" id="PTHR23427:SF2">
    <property type="entry name" value="SURFEIT LOCUS PROTEIN 1"/>
    <property type="match status" value="1"/>
</dbReference>
<evidence type="ECO:0000256" key="4">
    <source>
        <dbReference type="ARBA" id="ARBA00022989"/>
    </source>
</evidence>
<gene>
    <name evidence="7" type="ORF">GFN93_07295</name>
</gene>
<evidence type="ECO:0000256" key="1">
    <source>
        <dbReference type="ARBA" id="ARBA00004370"/>
    </source>
</evidence>
<evidence type="ECO:0000313" key="7">
    <source>
        <dbReference type="EMBL" id="MQX53051.1"/>
    </source>
</evidence>
<organism evidence="7 8">
    <name type="scientific">Alcanivorax sediminis</name>
    <dbReference type="NCBI Taxonomy" id="2663008"/>
    <lineage>
        <taxon>Bacteria</taxon>
        <taxon>Pseudomonadati</taxon>
        <taxon>Pseudomonadota</taxon>
        <taxon>Gammaproteobacteria</taxon>
        <taxon>Oceanospirillales</taxon>
        <taxon>Alcanivoracaceae</taxon>
        <taxon>Alcanivorax</taxon>
    </lineage>
</organism>
<sequence length="233" mass="25751">MIMARRRFLSFLFLLLAAVAFAGFMALGIWQVKRLAWKEDLIARVEARVHAEAVAIPANWPAVREDSHEYQHVTVSGEYRPEAVSLVAAATEEGQGYWVMAPLQQADGRWVYINQGFVPQAERKAAEAGTFTPEGAVTVTGLLRMSHPGGGVLRDNVPAENRWYSRDVQAMAARQGIAPVAPFFVDAARTREALPVGGLTVIQFRNNHLVYAITWFALALGMVLASVLVLRHR</sequence>
<keyword evidence="5 6" id="KW-0472">Membrane</keyword>
<protein>
    <recommendedName>
        <fullName evidence="6">SURF1-like protein</fullName>
    </recommendedName>
</protein>
<evidence type="ECO:0000256" key="3">
    <source>
        <dbReference type="ARBA" id="ARBA00022692"/>
    </source>
</evidence>
<keyword evidence="4 6" id="KW-1133">Transmembrane helix</keyword>
<dbReference type="Pfam" id="PF02104">
    <property type="entry name" value="SURF1"/>
    <property type="match status" value="1"/>
</dbReference>
<keyword evidence="8" id="KW-1185">Reference proteome</keyword>
<feature type="transmembrane region" description="Helical" evidence="6">
    <location>
        <begin position="209"/>
        <end position="230"/>
    </location>
</feature>
<evidence type="ECO:0000256" key="2">
    <source>
        <dbReference type="ARBA" id="ARBA00007165"/>
    </source>
</evidence>
<dbReference type="AlphaFoldDB" id="A0A6N7LXS1"/>
<keyword evidence="3 6" id="KW-0812">Transmembrane</keyword>
<comment type="subcellular location">
    <subcellularLocation>
        <location evidence="6">Cell membrane</location>
        <topology evidence="6">Multi-pass membrane protein</topology>
    </subcellularLocation>
    <subcellularLocation>
        <location evidence="1">Membrane</location>
    </subcellularLocation>
</comment>
<dbReference type="GO" id="GO:0005886">
    <property type="term" value="C:plasma membrane"/>
    <property type="evidence" value="ECO:0007669"/>
    <property type="project" value="UniProtKB-SubCell"/>
</dbReference>
<evidence type="ECO:0000313" key="8">
    <source>
        <dbReference type="Proteomes" id="UP000469421"/>
    </source>
</evidence>
<reference evidence="7 8" key="1">
    <citation type="submission" date="2019-10" db="EMBL/GenBank/DDBJ databases">
        <title>Alcanivorax sp.PA15-N-34 draft genome sequence.</title>
        <authorList>
            <person name="Liao X."/>
            <person name="Shao Z."/>
        </authorList>
    </citation>
    <scope>NUCLEOTIDE SEQUENCE [LARGE SCALE GENOMIC DNA]</scope>
    <source>
        <strain evidence="7 8">PA15-N-34</strain>
    </source>
</reference>
<evidence type="ECO:0000256" key="6">
    <source>
        <dbReference type="RuleBase" id="RU363076"/>
    </source>
</evidence>
<keyword evidence="6" id="KW-1003">Cell membrane</keyword>
<dbReference type="EMBL" id="WIRE01000001">
    <property type="protein sequence ID" value="MQX53051.1"/>
    <property type="molecule type" value="Genomic_DNA"/>
</dbReference>
<dbReference type="PANTHER" id="PTHR23427">
    <property type="entry name" value="SURFEIT LOCUS PROTEIN"/>
    <property type="match status" value="1"/>
</dbReference>
<evidence type="ECO:0000256" key="5">
    <source>
        <dbReference type="ARBA" id="ARBA00023136"/>
    </source>
</evidence>
<comment type="caution">
    <text evidence="7">The sequence shown here is derived from an EMBL/GenBank/DDBJ whole genome shotgun (WGS) entry which is preliminary data.</text>
</comment>
<dbReference type="PROSITE" id="PS50895">
    <property type="entry name" value="SURF1"/>
    <property type="match status" value="1"/>
</dbReference>
<name>A0A6N7LXS1_9GAMM</name>
<dbReference type="CDD" id="cd06662">
    <property type="entry name" value="SURF1"/>
    <property type="match status" value="1"/>
</dbReference>
<comment type="similarity">
    <text evidence="2 6">Belongs to the SURF1 family.</text>
</comment>
<comment type="caution">
    <text evidence="6">Lacks conserved residue(s) required for the propagation of feature annotation.</text>
</comment>
<proteinExistence type="inferred from homology"/>
<dbReference type="Proteomes" id="UP000469421">
    <property type="component" value="Unassembled WGS sequence"/>
</dbReference>
<accession>A0A6N7LXS1</accession>